<evidence type="ECO:0000313" key="2">
    <source>
        <dbReference type="EMBL" id="KAG0446137.1"/>
    </source>
</evidence>
<dbReference type="Proteomes" id="UP000639772">
    <property type="component" value="Unassembled WGS sequence"/>
</dbReference>
<name>A0A835P3E4_VANPL</name>
<dbReference type="Proteomes" id="UP000636800">
    <property type="component" value="Unassembled WGS sequence"/>
</dbReference>
<dbReference type="EMBL" id="JADCNM010000611">
    <property type="protein sequence ID" value="KAG0446135.1"/>
    <property type="molecule type" value="Genomic_DNA"/>
</dbReference>
<keyword evidence="3" id="KW-1185">Reference proteome</keyword>
<accession>A0A835P3E4</accession>
<proteinExistence type="predicted"/>
<gene>
    <name evidence="2" type="ORF">HPP92_028979</name>
    <name evidence="1" type="ORF">HPP92_028990</name>
</gene>
<reference evidence="3 4" key="1">
    <citation type="journal article" date="2020" name="Nat. Food">
        <title>A phased Vanilla planifolia genome enables genetic improvement of flavour and production.</title>
        <authorList>
            <person name="Hasing T."/>
            <person name="Tang H."/>
            <person name="Brym M."/>
            <person name="Khazi F."/>
            <person name="Huang T."/>
            <person name="Chambers A.H."/>
        </authorList>
    </citation>
    <scope>NUCLEOTIDE SEQUENCE [LARGE SCALE GENOMIC DNA]</scope>
    <source>
        <tissue evidence="1">Leaf</tissue>
    </source>
</reference>
<dbReference type="EMBL" id="JADCNL010000610">
    <property type="protein sequence ID" value="KAG0446137.1"/>
    <property type="molecule type" value="Genomic_DNA"/>
</dbReference>
<organism evidence="1 4">
    <name type="scientific">Vanilla planifolia</name>
    <name type="common">Vanilla</name>
    <dbReference type="NCBI Taxonomy" id="51239"/>
    <lineage>
        <taxon>Eukaryota</taxon>
        <taxon>Viridiplantae</taxon>
        <taxon>Streptophyta</taxon>
        <taxon>Embryophyta</taxon>
        <taxon>Tracheophyta</taxon>
        <taxon>Spermatophyta</taxon>
        <taxon>Magnoliopsida</taxon>
        <taxon>Liliopsida</taxon>
        <taxon>Asparagales</taxon>
        <taxon>Orchidaceae</taxon>
        <taxon>Vanilloideae</taxon>
        <taxon>Vanilleae</taxon>
        <taxon>Vanilla</taxon>
    </lineage>
</organism>
<comment type="caution">
    <text evidence="1">The sequence shown here is derived from an EMBL/GenBank/DDBJ whole genome shotgun (WGS) entry which is preliminary data.</text>
</comment>
<evidence type="ECO:0000313" key="3">
    <source>
        <dbReference type="Proteomes" id="UP000636800"/>
    </source>
</evidence>
<evidence type="ECO:0000313" key="4">
    <source>
        <dbReference type="Proteomes" id="UP000639772"/>
    </source>
</evidence>
<evidence type="ECO:0000313" key="1">
    <source>
        <dbReference type="EMBL" id="KAG0446135.1"/>
    </source>
</evidence>
<protein>
    <submittedName>
        <fullName evidence="1">Uncharacterized protein</fullName>
    </submittedName>
</protein>
<sequence length="348" mass="39531">MGEGIGKTSGLGYLGVVIEAFVRLHERGVNISSKRTSFYLFMVLKQECKQCYFEKEFENNLYLNLRFTNIIIQHYDCVWADNYGNIKYQSTEENAGECKFSMRGISTMDSTSVKIITRRSDLVYCCYGKNDSLGIPTPQESPQPGVIELWKTKRWMRMSKVERIHFVGAAAYCSSYVGKLVEANSLLVGTRVRVGVDRWNKRLESVSHIESGIPLTLFGMCIASHVRHPSSQPSLKRWVLRTHFLEQSFEKEIFKEDVFLDLRKEASKLRGSGKSLYNKVNKMKKKGGPASRRLGDYVEVGFAGCSVRSELYILSFGTGDVIARDYIETESNYVTPSFLGKICKIVLS</sequence>
<dbReference type="AlphaFoldDB" id="A0A835P3E4"/>